<keyword evidence="1" id="KW-1133">Transmembrane helix</keyword>
<evidence type="ECO:0000313" key="2">
    <source>
        <dbReference type="EMBL" id="PMD17200.1"/>
    </source>
</evidence>
<keyword evidence="1" id="KW-0812">Transmembrane</keyword>
<feature type="transmembrane region" description="Helical" evidence="1">
    <location>
        <begin position="88"/>
        <end position="107"/>
    </location>
</feature>
<feature type="transmembrane region" description="Helical" evidence="1">
    <location>
        <begin position="63"/>
        <end position="81"/>
    </location>
</feature>
<proteinExistence type="predicted"/>
<evidence type="ECO:0000256" key="1">
    <source>
        <dbReference type="SAM" id="Phobius"/>
    </source>
</evidence>
<dbReference type="Proteomes" id="UP000235672">
    <property type="component" value="Unassembled WGS sequence"/>
</dbReference>
<gene>
    <name evidence="2" type="ORF">NA56DRAFT_281429</name>
</gene>
<accession>A0A2J6PT40</accession>
<dbReference type="OrthoDB" id="3557004at2759"/>
<feature type="transmembrane region" description="Helical" evidence="1">
    <location>
        <begin position="113"/>
        <end position="133"/>
    </location>
</feature>
<protein>
    <submittedName>
        <fullName evidence="2">Uncharacterized protein</fullName>
    </submittedName>
</protein>
<evidence type="ECO:0000313" key="3">
    <source>
        <dbReference type="Proteomes" id="UP000235672"/>
    </source>
</evidence>
<sequence>MGGYNQDLTFIPAYLSAFCSAQYALARNPAILTQIPASITSMVEYCNKSRTTITLDLWRIPDLAILPICLLLAASVSSIVRSLEFDRVYSLFLLSGLAWTIGVGWTFNLAADLVGFGLLPLSIVTSLALTRLVQSMGSGGRYQLEEGKPLPEKV</sequence>
<keyword evidence="3" id="KW-1185">Reference proteome</keyword>
<dbReference type="EMBL" id="KZ613501">
    <property type="protein sequence ID" value="PMD17200.1"/>
    <property type="molecule type" value="Genomic_DNA"/>
</dbReference>
<reference evidence="2 3" key="1">
    <citation type="submission" date="2016-05" db="EMBL/GenBank/DDBJ databases">
        <title>A degradative enzymes factory behind the ericoid mycorrhizal symbiosis.</title>
        <authorList>
            <consortium name="DOE Joint Genome Institute"/>
            <person name="Martino E."/>
            <person name="Morin E."/>
            <person name="Grelet G."/>
            <person name="Kuo A."/>
            <person name="Kohler A."/>
            <person name="Daghino S."/>
            <person name="Barry K."/>
            <person name="Choi C."/>
            <person name="Cichocki N."/>
            <person name="Clum A."/>
            <person name="Copeland A."/>
            <person name="Hainaut M."/>
            <person name="Haridas S."/>
            <person name="Labutti K."/>
            <person name="Lindquist E."/>
            <person name="Lipzen A."/>
            <person name="Khouja H.-R."/>
            <person name="Murat C."/>
            <person name="Ohm R."/>
            <person name="Olson A."/>
            <person name="Spatafora J."/>
            <person name="Veneault-Fourrey C."/>
            <person name="Henrissat B."/>
            <person name="Grigoriev I."/>
            <person name="Martin F."/>
            <person name="Perotto S."/>
        </authorList>
    </citation>
    <scope>NUCLEOTIDE SEQUENCE [LARGE SCALE GENOMIC DNA]</scope>
    <source>
        <strain evidence="2 3">UAMH 7357</strain>
    </source>
</reference>
<dbReference type="AlphaFoldDB" id="A0A2J6PT40"/>
<keyword evidence="1" id="KW-0472">Membrane</keyword>
<organism evidence="2 3">
    <name type="scientific">Hyaloscypha hepaticicola</name>
    <dbReference type="NCBI Taxonomy" id="2082293"/>
    <lineage>
        <taxon>Eukaryota</taxon>
        <taxon>Fungi</taxon>
        <taxon>Dikarya</taxon>
        <taxon>Ascomycota</taxon>
        <taxon>Pezizomycotina</taxon>
        <taxon>Leotiomycetes</taxon>
        <taxon>Helotiales</taxon>
        <taxon>Hyaloscyphaceae</taxon>
        <taxon>Hyaloscypha</taxon>
    </lineage>
</organism>
<name>A0A2J6PT40_9HELO</name>